<dbReference type="Proteomes" id="UP000001400">
    <property type="component" value="Chromosome"/>
</dbReference>
<dbReference type="EMBL" id="CP001941">
    <property type="protein sequence ID" value="ADD08842.1"/>
    <property type="molecule type" value="Genomic_DNA"/>
</dbReference>
<evidence type="ECO:0000256" key="2">
    <source>
        <dbReference type="ARBA" id="ARBA00022649"/>
    </source>
</evidence>
<gene>
    <name evidence="4" type="ordered locus">Aboo_1033</name>
</gene>
<evidence type="ECO:0000256" key="1">
    <source>
        <dbReference type="ARBA" id="ARBA00006615"/>
    </source>
</evidence>
<organism evidence="4 5">
    <name type="scientific">Aciduliprofundum boonei (strain DSM 19572 / T469)</name>
    <dbReference type="NCBI Taxonomy" id="439481"/>
    <lineage>
        <taxon>Archaea</taxon>
        <taxon>Methanobacteriati</taxon>
        <taxon>Thermoplasmatota</taxon>
        <taxon>DHVE2 group</taxon>
        <taxon>Candidatus Aciduliprofundum</taxon>
    </lineage>
</organism>
<comment type="similarity">
    <text evidence="1 3">Belongs to the UPF0165 family.</text>
</comment>
<keyword evidence="5" id="KW-1185">Reference proteome</keyword>
<dbReference type="AlphaFoldDB" id="D3T9R3"/>
<accession>D3T9R3</accession>
<dbReference type="InterPro" id="IPR008203">
    <property type="entry name" value="AF2212-like"/>
</dbReference>
<proteinExistence type="inferred from homology"/>
<evidence type="ECO:0000256" key="3">
    <source>
        <dbReference type="RuleBase" id="RU368051"/>
    </source>
</evidence>
<name>D3T9R3_ACIB4</name>
<dbReference type="InterPro" id="IPR024069">
    <property type="entry name" value="AF2212-like_dom_sf"/>
</dbReference>
<comment type="function">
    <text evidence="3">Antitoxin component of a type II toxin-antitoxin (TA) system.</text>
</comment>
<dbReference type="GeneID" id="8827990"/>
<dbReference type="Pfam" id="PF01954">
    <property type="entry name" value="AF2212-like"/>
    <property type="match status" value="1"/>
</dbReference>
<protein>
    <recommendedName>
        <fullName evidence="3">Antitoxin</fullName>
    </recommendedName>
</protein>
<reference evidence="4" key="1">
    <citation type="submission" date="2010-02" db="EMBL/GenBank/DDBJ databases">
        <title>Complete sequence of Aciduliprofundum boonei T469.</title>
        <authorList>
            <consortium name="US DOE Joint Genome Institute"/>
            <person name="Lucas S."/>
            <person name="Copeland A."/>
            <person name="Lapidus A."/>
            <person name="Cheng J.-F."/>
            <person name="Bruce D."/>
            <person name="Goodwin L."/>
            <person name="Pitluck S."/>
            <person name="Saunders E."/>
            <person name="Detter J.C."/>
            <person name="Han C."/>
            <person name="Tapia R."/>
            <person name="Land M."/>
            <person name="Hauser L."/>
            <person name="Kyrpides N."/>
            <person name="Mikhailova N."/>
            <person name="Flores G."/>
            <person name="Reysenbach A.-L."/>
            <person name="Woyke T."/>
        </authorList>
    </citation>
    <scope>NUCLEOTIDE SEQUENCE</scope>
    <source>
        <strain evidence="4">T469</strain>
    </source>
</reference>
<dbReference type="KEGG" id="abi:Aboo_1033"/>
<dbReference type="RefSeq" id="WP_012997305.1">
    <property type="nucleotide sequence ID" value="NC_013926.1"/>
</dbReference>
<keyword evidence="2 3" id="KW-1277">Toxin-antitoxin system</keyword>
<evidence type="ECO:0000313" key="4">
    <source>
        <dbReference type="EMBL" id="ADD08842.1"/>
    </source>
</evidence>
<evidence type="ECO:0000313" key="5">
    <source>
        <dbReference type="Proteomes" id="UP000001400"/>
    </source>
</evidence>
<dbReference type="SUPFAM" id="SSF141694">
    <property type="entry name" value="AF2212/PG0164-like"/>
    <property type="match status" value="1"/>
</dbReference>
<dbReference type="HOGENOM" id="CLU_2856882_0_0_2"/>
<sequence>MEVEAIYENGVLKLVSPVKIKDDKIVVRIVNRDEILTEEDMRDIIEAVDEREKGHYYKMEEVFE</sequence>
<dbReference type="Gene3D" id="4.10.1150.10">
    <property type="entry name" value="AF2212/PG0164-like"/>
    <property type="match status" value="1"/>
</dbReference>